<proteinExistence type="predicted"/>
<name>A0ABX1NXM5_9RHOO</name>
<dbReference type="EMBL" id="WTVP01000039">
    <property type="protein sequence ID" value="NMG16533.1"/>
    <property type="molecule type" value="Genomic_DNA"/>
</dbReference>
<evidence type="ECO:0000313" key="1">
    <source>
        <dbReference type="EMBL" id="NMG16533.1"/>
    </source>
</evidence>
<dbReference type="Gene3D" id="3.40.50.2000">
    <property type="entry name" value="Glycogen Phosphorylase B"/>
    <property type="match status" value="2"/>
</dbReference>
<comment type="caution">
    <text evidence="1">The sequence shown here is derived from an EMBL/GenBank/DDBJ whole genome shotgun (WGS) entry which is preliminary data.</text>
</comment>
<reference evidence="1 2" key="1">
    <citation type="submission" date="2019-12" db="EMBL/GenBank/DDBJ databases">
        <title>Comparative genomics gives insights into the taxonomy of the Azoarcus-Aromatoleum group and reveals separate origins of nif in the plant-associated Azoarcus and non-plant-associated Aromatoleum sub-groups.</title>
        <authorList>
            <person name="Lafos M."/>
            <person name="Maluk M."/>
            <person name="Batista M."/>
            <person name="Junghare M."/>
            <person name="Carmona M."/>
            <person name="Faoro H."/>
            <person name="Cruz L.M."/>
            <person name="Battistoni F."/>
            <person name="De Souza E."/>
            <person name="Pedrosa F."/>
            <person name="Chen W.-M."/>
            <person name="Poole P.S."/>
            <person name="Dixon R.A."/>
            <person name="James E.K."/>
        </authorList>
    </citation>
    <scope>NUCLEOTIDE SEQUENCE [LARGE SCALE GENOMIC DNA]</scope>
    <source>
        <strain evidence="1 2">PbN1</strain>
    </source>
</reference>
<gene>
    <name evidence="1" type="ORF">GPA24_13460</name>
</gene>
<evidence type="ECO:0000313" key="2">
    <source>
        <dbReference type="Proteomes" id="UP000633943"/>
    </source>
</evidence>
<dbReference type="Proteomes" id="UP000633943">
    <property type="component" value="Unassembled WGS sequence"/>
</dbReference>
<feature type="non-terminal residue" evidence="1">
    <location>
        <position position="1"/>
    </location>
</feature>
<organism evidence="1 2">
    <name type="scientific">Aromatoleum bremense</name>
    <dbReference type="NCBI Taxonomy" id="76115"/>
    <lineage>
        <taxon>Bacteria</taxon>
        <taxon>Pseudomonadati</taxon>
        <taxon>Pseudomonadota</taxon>
        <taxon>Betaproteobacteria</taxon>
        <taxon>Rhodocyclales</taxon>
        <taxon>Rhodocyclaceae</taxon>
        <taxon>Aromatoleum</taxon>
    </lineage>
</organism>
<accession>A0ABX1NXM5</accession>
<protein>
    <submittedName>
        <fullName evidence="1">Glycosyltransferase family 4 protein</fullName>
    </submittedName>
</protein>
<dbReference type="SUPFAM" id="SSF53756">
    <property type="entry name" value="UDP-Glycosyltransferase/glycogen phosphorylase"/>
    <property type="match status" value="1"/>
</dbReference>
<sequence>GGTGSAVLEGVTGLRIDGESQIEVTAALAAILGDEDRREALGASGLARAQGSLSWDAVAARTLALGRNES</sequence>
<keyword evidence="2" id="KW-1185">Reference proteome</keyword>